<dbReference type="AlphaFoldDB" id="A0A8H2W8N1"/>
<gene>
    <name evidence="1" type="ORF">RDB_LOCUS10484</name>
</gene>
<sequence>MVDSIGELKLHGLGFDFAGMTFRTLTDLRLQDVSFESKIKAEELLMSLSSALQLYEIRLIFIATLGDVVISTSAYKFPVLLSSLRVLYLEDLYQDLLNLVLESIKPGSYYVVLSPTRKCLQIIHPGGPETVGLYGLRAQATRVNTMMLTPHLGFPGQDICAFLELFPNLTTLSIDSSRLNSNYLTQFIRPADSNTIFPKIAKLTISSCSIATESLTVLQEVIASYPIEVLGLGLTVTWSLSGMNYSQNVLSIYPLTNPIRDWLSNTVPKIIWIHNSAPLIFDLPS</sequence>
<evidence type="ECO:0000313" key="2">
    <source>
        <dbReference type="Proteomes" id="UP000663846"/>
    </source>
</evidence>
<organism evidence="1 2">
    <name type="scientific">Rhizoctonia solani</name>
    <dbReference type="NCBI Taxonomy" id="456999"/>
    <lineage>
        <taxon>Eukaryota</taxon>
        <taxon>Fungi</taxon>
        <taxon>Dikarya</taxon>
        <taxon>Basidiomycota</taxon>
        <taxon>Agaricomycotina</taxon>
        <taxon>Agaricomycetes</taxon>
        <taxon>Cantharellales</taxon>
        <taxon>Ceratobasidiaceae</taxon>
        <taxon>Rhizoctonia</taxon>
    </lineage>
</organism>
<protein>
    <submittedName>
        <fullName evidence="1">Uncharacterized protein</fullName>
    </submittedName>
</protein>
<comment type="caution">
    <text evidence="1">The sequence shown here is derived from an EMBL/GenBank/DDBJ whole genome shotgun (WGS) entry which is preliminary data.</text>
</comment>
<reference evidence="1" key="1">
    <citation type="submission" date="2021-01" db="EMBL/GenBank/DDBJ databases">
        <authorList>
            <person name="Kaushik A."/>
        </authorList>
    </citation>
    <scope>NUCLEOTIDE SEQUENCE</scope>
    <source>
        <strain evidence="1">AG1-1C</strain>
    </source>
</reference>
<accession>A0A8H2W8N1</accession>
<dbReference type="SUPFAM" id="SSF52047">
    <property type="entry name" value="RNI-like"/>
    <property type="match status" value="1"/>
</dbReference>
<dbReference type="Proteomes" id="UP000663846">
    <property type="component" value="Unassembled WGS sequence"/>
</dbReference>
<name>A0A8H2W8N1_9AGAM</name>
<proteinExistence type="predicted"/>
<dbReference type="EMBL" id="CAJMWS010000055">
    <property type="protein sequence ID" value="CAE6350738.1"/>
    <property type="molecule type" value="Genomic_DNA"/>
</dbReference>
<evidence type="ECO:0000313" key="1">
    <source>
        <dbReference type="EMBL" id="CAE6350738.1"/>
    </source>
</evidence>